<dbReference type="InterPro" id="IPR036397">
    <property type="entry name" value="RNaseH_sf"/>
</dbReference>
<evidence type="ECO:0000313" key="9">
    <source>
        <dbReference type="EMBL" id="RAW40808.1"/>
    </source>
</evidence>
<dbReference type="OrthoDB" id="125982at2759"/>
<keyword evidence="5" id="KW-0378">Hydrolase</keyword>
<dbReference type="GO" id="GO:0004523">
    <property type="term" value="F:RNA-DNA hybrid ribonuclease activity"/>
    <property type="evidence" value="ECO:0007669"/>
    <property type="project" value="InterPro"/>
</dbReference>
<dbReference type="InterPro" id="IPR043128">
    <property type="entry name" value="Rev_trsase/Diguanyl_cyclase"/>
</dbReference>
<keyword evidence="1" id="KW-0808">Transferase</keyword>
<dbReference type="GO" id="GO:0015074">
    <property type="term" value="P:DNA integration"/>
    <property type="evidence" value="ECO:0007669"/>
    <property type="project" value="InterPro"/>
</dbReference>
<keyword evidence="6" id="KW-0695">RNA-directed DNA polymerase</keyword>
<dbReference type="Pfam" id="PF13456">
    <property type="entry name" value="RVT_3"/>
    <property type="match status" value="1"/>
</dbReference>
<dbReference type="InterPro" id="IPR012337">
    <property type="entry name" value="RNaseH-like_sf"/>
</dbReference>
<organism evidence="9 10">
    <name type="scientific">Phytophthora cactorum</name>
    <dbReference type="NCBI Taxonomy" id="29920"/>
    <lineage>
        <taxon>Eukaryota</taxon>
        <taxon>Sar</taxon>
        <taxon>Stramenopiles</taxon>
        <taxon>Oomycota</taxon>
        <taxon>Peronosporomycetes</taxon>
        <taxon>Peronosporales</taxon>
        <taxon>Peronosporaceae</taxon>
        <taxon>Phytophthora</taxon>
    </lineage>
</organism>
<dbReference type="SUPFAM" id="SSF56672">
    <property type="entry name" value="DNA/RNA polymerases"/>
    <property type="match status" value="1"/>
</dbReference>
<sequence>MYEAELQSLAKRRETDEASREAATNGAAIRTKFTADHEAPRAMDPLQELVNSSDADMFSTASRTKRRWCQGSSAGGLLMTFSSGISVSITKSLFIKFKVDFLSHEVSRVGTRADPKKMQAIAALPFPTSTKGMQSFLGALNYYSRFIQHFAVYGAALYQLKDSDFDGGDLSAAKEHESTLHPVLFWGRVLTDAEINYHPAEKEVLVLLLMLKACFTTLAGKRINVYTRFSTLEWLTKSKTLFGRAVQLAVMLSPWHLVIEKVPEKDVKFAQLLQSPVTSFVDLEDSLTPVTPPSRRSATVQMDPALLYAQLQISYKGIVLSFDVVIAASAFLESTTVNIAEYTGMNQGVKAAINTNIDDLIIVGDSRLAIQQSQGVIACRKETPQTQLNHHKELTAKLCSVRYLHVVRDYNTAADSLATEALKSKTSRQVRDLERLLELQGLNRIHQVIYESLSNTVEVPDTRDSLDVVHSLRASLGLQRKLSKILVDSDCEIVSVITRRQAREPSQRTPKASRHAGKMNGVPDDTTEMNRGEQSTSDASKGNVKEPLPAPSAAPSCEDRAIPTSGDASGKPSPASGESSMTLNEQSQAPSAFDVDSVAVQGANSRSAQRRGSMEEYQGRVDRGTAQGEGLQLRLVVPTTMVQEVLQSCHDSLEGGHQGMVRTYQRVKKDYYWSGLYSDVEKHVRSCSDCSTSKSRPQLRGYSPCNILAERPFQIVSMDFVIPLPKSRRGNRALLLFQCAFTEFVIAKAMANTSALKVAQAFEECVYRRFSGLSMIRHDRDPRFMSEVFQTFVDMLQSRSRATLSYRPQANGQQERSVKSVMTSVGVYVEDPLQQAWDELVERLIFAINNSIDTTRKKRRSIS</sequence>
<reference evidence="9 10" key="1">
    <citation type="submission" date="2018-01" db="EMBL/GenBank/DDBJ databases">
        <title>Draft genome of the strawberry crown rot pathogen Phytophthora cactorum.</title>
        <authorList>
            <person name="Armitage A.D."/>
            <person name="Lysoe E."/>
            <person name="Nellist C.F."/>
            <person name="Harrison R.J."/>
            <person name="Brurberg M.B."/>
        </authorList>
    </citation>
    <scope>NUCLEOTIDE SEQUENCE [LARGE SCALE GENOMIC DNA]</scope>
    <source>
        <strain evidence="9 10">10300</strain>
    </source>
</reference>
<keyword evidence="2" id="KW-0548">Nucleotidyltransferase</keyword>
<keyword evidence="3" id="KW-0540">Nuclease</keyword>
<feature type="compositionally biased region" description="Basic and acidic residues" evidence="7">
    <location>
        <begin position="11"/>
        <end position="20"/>
    </location>
</feature>
<evidence type="ECO:0000256" key="2">
    <source>
        <dbReference type="ARBA" id="ARBA00022695"/>
    </source>
</evidence>
<dbReference type="InterPro" id="IPR041588">
    <property type="entry name" value="Integrase_H2C2"/>
</dbReference>
<feature type="region of interest" description="Disordered" evidence="7">
    <location>
        <begin position="501"/>
        <end position="625"/>
    </location>
</feature>
<dbReference type="PROSITE" id="PS50994">
    <property type="entry name" value="INTEGRASE"/>
    <property type="match status" value="1"/>
</dbReference>
<feature type="domain" description="Integrase catalytic" evidence="8">
    <location>
        <begin position="708"/>
        <end position="863"/>
    </location>
</feature>
<dbReference type="Gene3D" id="3.30.420.10">
    <property type="entry name" value="Ribonuclease H-like superfamily/Ribonuclease H"/>
    <property type="match status" value="2"/>
</dbReference>
<dbReference type="FunFam" id="1.10.340.70:FF:000001">
    <property type="entry name" value="Retrovirus-related Pol polyprotein from transposon gypsy-like Protein"/>
    <property type="match status" value="1"/>
</dbReference>
<evidence type="ECO:0000259" key="8">
    <source>
        <dbReference type="PROSITE" id="PS50994"/>
    </source>
</evidence>
<name>A0A329SY30_9STRA</name>
<dbReference type="Pfam" id="PF17921">
    <property type="entry name" value="Integrase_H2C2"/>
    <property type="match status" value="1"/>
</dbReference>
<keyword evidence="10" id="KW-1185">Reference proteome</keyword>
<dbReference type="GO" id="GO:0003964">
    <property type="term" value="F:RNA-directed DNA polymerase activity"/>
    <property type="evidence" value="ECO:0007669"/>
    <property type="project" value="UniProtKB-KW"/>
</dbReference>
<proteinExistence type="predicted"/>
<evidence type="ECO:0000256" key="6">
    <source>
        <dbReference type="ARBA" id="ARBA00022918"/>
    </source>
</evidence>
<evidence type="ECO:0000256" key="4">
    <source>
        <dbReference type="ARBA" id="ARBA00022759"/>
    </source>
</evidence>
<dbReference type="Gene3D" id="1.10.340.70">
    <property type="match status" value="1"/>
</dbReference>
<gene>
    <name evidence="9" type="ORF">PC110_g2977</name>
</gene>
<dbReference type="VEuPathDB" id="FungiDB:PC110_g2977"/>
<evidence type="ECO:0000256" key="3">
    <source>
        <dbReference type="ARBA" id="ARBA00022722"/>
    </source>
</evidence>
<dbReference type="InterPro" id="IPR002156">
    <property type="entry name" value="RNaseH_domain"/>
</dbReference>
<keyword evidence="4" id="KW-0255">Endonuclease</keyword>
<evidence type="ECO:0000313" key="10">
    <source>
        <dbReference type="Proteomes" id="UP000251314"/>
    </source>
</evidence>
<dbReference type="AlphaFoldDB" id="A0A329SY30"/>
<dbReference type="Pfam" id="PF17917">
    <property type="entry name" value="RT_RNaseH"/>
    <property type="match status" value="1"/>
</dbReference>
<dbReference type="EMBL" id="MJFZ01000041">
    <property type="protein sequence ID" value="RAW40808.1"/>
    <property type="molecule type" value="Genomic_DNA"/>
</dbReference>
<dbReference type="InterPro" id="IPR001584">
    <property type="entry name" value="Integrase_cat-core"/>
</dbReference>
<dbReference type="SUPFAM" id="SSF53098">
    <property type="entry name" value="Ribonuclease H-like"/>
    <property type="match status" value="2"/>
</dbReference>
<dbReference type="PANTHER" id="PTHR37984:SF5">
    <property type="entry name" value="PROTEIN NYNRIN-LIKE"/>
    <property type="match status" value="1"/>
</dbReference>
<dbReference type="Proteomes" id="UP000251314">
    <property type="component" value="Unassembled WGS sequence"/>
</dbReference>
<comment type="caution">
    <text evidence="9">The sequence shown here is derived from an EMBL/GenBank/DDBJ whole genome shotgun (WGS) entry which is preliminary data.</text>
</comment>
<dbReference type="Gene3D" id="3.30.70.270">
    <property type="match status" value="1"/>
</dbReference>
<dbReference type="PANTHER" id="PTHR37984">
    <property type="entry name" value="PROTEIN CBG26694"/>
    <property type="match status" value="1"/>
</dbReference>
<accession>A0A329SY30</accession>
<feature type="compositionally biased region" description="Polar residues" evidence="7">
    <location>
        <begin position="576"/>
        <end position="590"/>
    </location>
</feature>
<dbReference type="GO" id="GO:0003676">
    <property type="term" value="F:nucleic acid binding"/>
    <property type="evidence" value="ECO:0007669"/>
    <property type="project" value="InterPro"/>
</dbReference>
<dbReference type="InterPro" id="IPR050951">
    <property type="entry name" value="Retrovirus_Pol_polyprotein"/>
</dbReference>
<evidence type="ECO:0000256" key="7">
    <source>
        <dbReference type="SAM" id="MobiDB-lite"/>
    </source>
</evidence>
<dbReference type="InterPro" id="IPR043502">
    <property type="entry name" value="DNA/RNA_pol_sf"/>
</dbReference>
<evidence type="ECO:0000256" key="5">
    <source>
        <dbReference type="ARBA" id="ARBA00022801"/>
    </source>
</evidence>
<dbReference type="InterPro" id="IPR041373">
    <property type="entry name" value="RT_RNaseH"/>
</dbReference>
<protein>
    <recommendedName>
        <fullName evidence="8">Integrase catalytic domain-containing protein</fullName>
    </recommendedName>
</protein>
<feature type="compositionally biased region" description="Basic and acidic residues" evidence="7">
    <location>
        <begin position="612"/>
        <end position="623"/>
    </location>
</feature>
<feature type="region of interest" description="Disordered" evidence="7">
    <location>
        <begin position="1"/>
        <end position="25"/>
    </location>
</feature>
<evidence type="ECO:0000256" key="1">
    <source>
        <dbReference type="ARBA" id="ARBA00022679"/>
    </source>
</evidence>